<protein>
    <submittedName>
        <fullName evidence="7">Geranylgeranyl diphosphate synthase, type I</fullName>
    </submittedName>
</protein>
<evidence type="ECO:0000313" key="7">
    <source>
        <dbReference type="EMBL" id="SDS93447.1"/>
    </source>
</evidence>
<comment type="similarity">
    <text evidence="2 6">Belongs to the FPP/GGPP synthase family.</text>
</comment>
<accession>A0A1H1W8A3</accession>
<gene>
    <name evidence="7" type="ORF">SAMN04489716_2021</name>
</gene>
<keyword evidence="4" id="KW-0479">Metal-binding</keyword>
<reference evidence="7 8" key="1">
    <citation type="submission" date="2016-10" db="EMBL/GenBank/DDBJ databases">
        <authorList>
            <person name="de Groot N.N."/>
        </authorList>
    </citation>
    <scope>NUCLEOTIDE SEQUENCE [LARGE SCALE GENOMIC DNA]</scope>
    <source>
        <strain evidence="7 8">DSM 43941</strain>
    </source>
</reference>
<dbReference type="GO" id="GO:0008299">
    <property type="term" value="P:isoprenoid biosynthetic process"/>
    <property type="evidence" value="ECO:0007669"/>
    <property type="project" value="InterPro"/>
</dbReference>
<proteinExistence type="inferred from homology"/>
<keyword evidence="5" id="KW-0460">Magnesium</keyword>
<evidence type="ECO:0000256" key="2">
    <source>
        <dbReference type="ARBA" id="ARBA00006706"/>
    </source>
</evidence>
<sequence>METLTASSSWQLLHQEMQRRWPVTPDELDAIVRYALLPAGKMIRPIMTLHCAAAVGGDPEPVLPAALALEYVHVATLVHDDIIDNDDVRRGRASVPAAYGVPNAIIAGDQLIFDAFAAITGSQHAGLPAGGVVAAVSALAEAGAALCRGQSLESRLAGDLSVGVEPYLEVARLKTGALFRAACQVGAALGGADPATIGALADYGEQLGIAFQIRDDLLSYTEQPDLIGKSTTSDLSNGRATLPVLLAWAASSPDGRTALTGALRDGAASQAAVTLVADAVRATTALERSYALADEYAGRAHRQLAVLAPSASTDVLAAVPGWATARRW</sequence>
<evidence type="ECO:0000313" key="8">
    <source>
        <dbReference type="Proteomes" id="UP000198688"/>
    </source>
</evidence>
<evidence type="ECO:0000256" key="6">
    <source>
        <dbReference type="RuleBase" id="RU004466"/>
    </source>
</evidence>
<dbReference type="CDD" id="cd00685">
    <property type="entry name" value="Trans_IPPS_HT"/>
    <property type="match status" value="1"/>
</dbReference>
<dbReference type="Gene3D" id="1.10.600.10">
    <property type="entry name" value="Farnesyl Diphosphate Synthase"/>
    <property type="match status" value="1"/>
</dbReference>
<keyword evidence="3 6" id="KW-0808">Transferase</keyword>
<name>A0A1H1W8A3_9ACTN</name>
<organism evidence="7 8">
    <name type="scientific">Actinoplanes derwentensis</name>
    <dbReference type="NCBI Taxonomy" id="113562"/>
    <lineage>
        <taxon>Bacteria</taxon>
        <taxon>Bacillati</taxon>
        <taxon>Actinomycetota</taxon>
        <taxon>Actinomycetes</taxon>
        <taxon>Micromonosporales</taxon>
        <taxon>Micromonosporaceae</taxon>
        <taxon>Actinoplanes</taxon>
    </lineage>
</organism>
<dbReference type="Pfam" id="PF00348">
    <property type="entry name" value="polyprenyl_synt"/>
    <property type="match status" value="1"/>
</dbReference>
<dbReference type="PANTHER" id="PTHR12001">
    <property type="entry name" value="GERANYLGERANYL PYROPHOSPHATE SYNTHASE"/>
    <property type="match status" value="1"/>
</dbReference>
<dbReference type="PROSITE" id="PS00723">
    <property type="entry name" value="POLYPRENYL_SYNTHASE_1"/>
    <property type="match status" value="1"/>
</dbReference>
<dbReference type="PANTHER" id="PTHR12001:SF85">
    <property type="entry name" value="SHORT CHAIN ISOPRENYL DIPHOSPHATE SYNTHASE"/>
    <property type="match status" value="1"/>
</dbReference>
<dbReference type="AlphaFoldDB" id="A0A1H1W8A3"/>
<evidence type="ECO:0000256" key="5">
    <source>
        <dbReference type="ARBA" id="ARBA00022842"/>
    </source>
</evidence>
<dbReference type="InterPro" id="IPR033749">
    <property type="entry name" value="Polyprenyl_synt_CS"/>
</dbReference>
<evidence type="ECO:0000256" key="4">
    <source>
        <dbReference type="ARBA" id="ARBA00022723"/>
    </source>
</evidence>
<dbReference type="GO" id="GO:0046872">
    <property type="term" value="F:metal ion binding"/>
    <property type="evidence" value="ECO:0007669"/>
    <property type="project" value="UniProtKB-KW"/>
</dbReference>
<dbReference type="STRING" id="113562.SAMN04489716_2021"/>
<keyword evidence="8" id="KW-1185">Reference proteome</keyword>
<dbReference type="EMBL" id="LT629758">
    <property type="protein sequence ID" value="SDS93447.1"/>
    <property type="molecule type" value="Genomic_DNA"/>
</dbReference>
<dbReference type="RefSeq" id="WP_231954356.1">
    <property type="nucleotide sequence ID" value="NZ_BOMJ01000013.1"/>
</dbReference>
<dbReference type="GO" id="GO:0004659">
    <property type="term" value="F:prenyltransferase activity"/>
    <property type="evidence" value="ECO:0007669"/>
    <property type="project" value="InterPro"/>
</dbReference>
<dbReference type="InterPro" id="IPR000092">
    <property type="entry name" value="Polyprenyl_synt"/>
</dbReference>
<dbReference type="SFLD" id="SFLDS00005">
    <property type="entry name" value="Isoprenoid_Synthase_Type_I"/>
    <property type="match status" value="1"/>
</dbReference>
<dbReference type="SUPFAM" id="SSF48576">
    <property type="entry name" value="Terpenoid synthases"/>
    <property type="match status" value="1"/>
</dbReference>
<dbReference type="InterPro" id="IPR008949">
    <property type="entry name" value="Isoprenoid_synthase_dom_sf"/>
</dbReference>
<dbReference type="SFLD" id="SFLDG01017">
    <property type="entry name" value="Polyprenyl_Transferase_Like"/>
    <property type="match status" value="1"/>
</dbReference>
<evidence type="ECO:0000256" key="3">
    <source>
        <dbReference type="ARBA" id="ARBA00022679"/>
    </source>
</evidence>
<evidence type="ECO:0000256" key="1">
    <source>
        <dbReference type="ARBA" id="ARBA00001946"/>
    </source>
</evidence>
<comment type="cofactor">
    <cofactor evidence="1">
        <name>Mg(2+)</name>
        <dbReference type="ChEBI" id="CHEBI:18420"/>
    </cofactor>
</comment>
<dbReference type="Proteomes" id="UP000198688">
    <property type="component" value="Chromosome I"/>
</dbReference>